<keyword evidence="1" id="KW-0067">ATP-binding</keyword>
<dbReference type="InterPro" id="IPR016628">
    <property type="entry name" value="ATPase_SAG2001_prd"/>
</dbReference>
<evidence type="ECO:0000313" key="1">
    <source>
        <dbReference type="EMBL" id="MDG4983934.1"/>
    </source>
</evidence>
<dbReference type="InterPro" id="IPR051162">
    <property type="entry name" value="T4SS_component"/>
</dbReference>
<keyword evidence="1" id="KW-0547">Nucleotide-binding</keyword>
<gene>
    <name evidence="1" type="ORF">OGZ51_07235</name>
</gene>
<name>A0A9X4NIA7_9LACT</name>
<dbReference type="InterPro" id="IPR027417">
    <property type="entry name" value="P-loop_NTPase"/>
</dbReference>
<dbReference type="PANTHER" id="PTHR30121:SF6">
    <property type="entry name" value="SLR6007 PROTEIN"/>
    <property type="match status" value="1"/>
</dbReference>
<dbReference type="PANTHER" id="PTHR30121">
    <property type="entry name" value="UNCHARACTERIZED PROTEIN YJGR-RELATED"/>
    <property type="match status" value="1"/>
</dbReference>
<dbReference type="AlphaFoldDB" id="A0A9X4NIA7"/>
<dbReference type="Gene3D" id="3.40.50.300">
    <property type="entry name" value="P-loop containing nucleotide triphosphate hydrolases"/>
    <property type="match status" value="2"/>
</dbReference>
<dbReference type="SUPFAM" id="SSF52540">
    <property type="entry name" value="P-loop containing nucleoside triphosphate hydrolases"/>
    <property type="match status" value="1"/>
</dbReference>
<dbReference type="EMBL" id="JAOWLY010000006">
    <property type="protein sequence ID" value="MDG4983934.1"/>
    <property type="molecule type" value="Genomic_DNA"/>
</dbReference>
<accession>A0A9X4NIA7</accession>
<dbReference type="RefSeq" id="WP_278228983.1">
    <property type="nucleotide sequence ID" value="NZ_JAOWLY010000006.1"/>
</dbReference>
<dbReference type="PIRSF" id="PIRSF015040">
    <property type="entry name" value="ATPase_SAG2001_prd"/>
    <property type="match status" value="1"/>
</dbReference>
<proteinExistence type="predicted"/>
<comment type="caution">
    <text evidence="1">The sequence shown here is derived from an EMBL/GenBank/DDBJ whole genome shotgun (WGS) entry which is preliminary data.</text>
</comment>
<sequence length="840" mass="95316">MKKQSKKNCGVKNRFIDFHDNLVLMEDRSVYAIFGIPSAMVSQIDEEGRATLKDYTAGAFNKLVLNKNYELYRYAMDLNLLPMFETLSKDFSEDTQDLAIEICNTVLSNLEDSFEYQFDYKYYLVVPLRTAKVSTDLKASFDAGLTDLKESVSQFFSRTLDYPVNWYEEFETIAQDMSLNLSYLSPKRLSVSETIFVALHPYLRGLTIKKDFEVNQVKNSIINFERPIDVEAGHVISQNDQSTAYSKNLPVVYFPKNIASLHFLELLNNFTFPIDVSIKAYFEPTKGSLAITGQNNRASKRFKNTIIEADDADSGQKNSVMEAKYLSDDLKKAVDAKQNIISCFFVLTPFSKDLEELERRVNQLMEFCAQHQIELGVARTQQASLFFENFPCQDKVTGHKNYRQVSTVETFCEHLFFVDTRLGERVGFLLGRLDQQIGSWRGDIQAAIDSSNNLVFTNPFLANKQNVKNKVTNNLHFGIVGETGGGKSFLAKLLFIYCSLIKSRVLYIDPKAEMRKQFEKVREKYLKENIFSEVINYINSINFVTLDPNDSKNAGALDPFNFCAKPADCADLAESMVAQLINSENNENLDFFASFKPAIDLFIEKRSKGESVGMNSVFRHLTKDPDESVAKTANYLLAMSNDSMLSLSFSEGSNDSVKLDSRITVAEIKGLDLPSEGMAPTRAQKKSLVVMYALGYFCIEFGSKDKKETIEFFDEAWFFKTTPVGRQVLKRMKRVGRSENNALGLITQSVKDFESEDDDTSFGKIFAFTTPNKIDETLKFMRVPITKFSKAWFKNCTMGQCVALDIFGKTARLSVECPYDGLMPLLETVQSELVSTDNRI</sequence>
<evidence type="ECO:0000313" key="2">
    <source>
        <dbReference type="Proteomes" id="UP001152614"/>
    </source>
</evidence>
<dbReference type="Pfam" id="PF12846">
    <property type="entry name" value="AAA_10"/>
    <property type="match status" value="1"/>
</dbReference>
<reference evidence="1" key="2">
    <citation type="journal article" date="2023" name="Food Microbiol.">
        <title>Evaluation of the fermentation potential of lactic acid bacteria isolated from herbs, fruits and vegetables as starter cultures in nut-based milk alternatives.</title>
        <authorList>
            <person name="Huang W."/>
            <person name="Dong A."/>
            <person name="Pham H.T."/>
            <person name="Zhou C."/>
            <person name="Huo Z."/>
            <person name="Watjen A.P."/>
            <person name="Prakash S."/>
            <person name="Bang-Berthelsen C.H."/>
            <person name="Turner M.S."/>
        </authorList>
    </citation>
    <scope>NUCLEOTIDE SEQUENCE</scope>
    <source>
        <strain evidence="1">3</strain>
    </source>
</reference>
<reference evidence="1" key="1">
    <citation type="submission" date="2022-10" db="EMBL/GenBank/DDBJ databases">
        <authorList>
            <person name="Turner M.S."/>
            <person name="Huang W."/>
        </authorList>
    </citation>
    <scope>NUCLEOTIDE SEQUENCE</scope>
    <source>
        <strain evidence="1">3</strain>
    </source>
</reference>
<organism evidence="1 2">
    <name type="scientific">Lactococcus lactis</name>
    <dbReference type="NCBI Taxonomy" id="1358"/>
    <lineage>
        <taxon>Bacteria</taxon>
        <taxon>Bacillati</taxon>
        <taxon>Bacillota</taxon>
        <taxon>Bacilli</taxon>
        <taxon>Lactobacillales</taxon>
        <taxon>Streptococcaceae</taxon>
        <taxon>Lactococcus</taxon>
    </lineage>
</organism>
<dbReference type="Proteomes" id="UP001152614">
    <property type="component" value="Unassembled WGS sequence"/>
</dbReference>
<dbReference type="GO" id="GO:0005524">
    <property type="term" value="F:ATP binding"/>
    <property type="evidence" value="ECO:0007669"/>
    <property type="project" value="UniProtKB-KW"/>
</dbReference>
<protein>
    <submittedName>
        <fullName evidence="1">ATP-binding protein</fullName>
    </submittedName>
</protein>